<comment type="caution">
    <text evidence="1">The sequence shown here is derived from an EMBL/GenBank/DDBJ whole genome shotgun (WGS) entry which is preliminary data.</text>
</comment>
<gene>
    <name evidence="1" type="ORF">FRX31_030688</name>
</gene>
<sequence length="66" mass="7622">MAGQGMKLVNGGVQTSRLVCSSKRIWNGILGMQMRRAYTTLTNLNRQMEMVTYNRMEMNMFITTQQ</sequence>
<dbReference type="EMBL" id="JABWDY010038431">
    <property type="protein sequence ID" value="KAF5179724.1"/>
    <property type="molecule type" value="Genomic_DNA"/>
</dbReference>
<organism evidence="1 2">
    <name type="scientific">Thalictrum thalictroides</name>
    <name type="common">Rue-anemone</name>
    <name type="synonym">Anemone thalictroides</name>
    <dbReference type="NCBI Taxonomy" id="46969"/>
    <lineage>
        <taxon>Eukaryota</taxon>
        <taxon>Viridiplantae</taxon>
        <taxon>Streptophyta</taxon>
        <taxon>Embryophyta</taxon>
        <taxon>Tracheophyta</taxon>
        <taxon>Spermatophyta</taxon>
        <taxon>Magnoliopsida</taxon>
        <taxon>Ranunculales</taxon>
        <taxon>Ranunculaceae</taxon>
        <taxon>Thalictroideae</taxon>
        <taxon>Thalictrum</taxon>
    </lineage>
</organism>
<keyword evidence="2" id="KW-1185">Reference proteome</keyword>
<reference evidence="1 2" key="1">
    <citation type="submission" date="2020-06" db="EMBL/GenBank/DDBJ databases">
        <title>Transcriptomic and genomic resources for Thalictrum thalictroides and T. hernandezii: Facilitating candidate gene discovery in an emerging model plant lineage.</title>
        <authorList>
            <person name="Arias T."/>
            <person name="Riano-Pachon D.M."/>
            <person name="Di Stilio V.S."/>
        </authorList>
    </citation>
    <scope>NUCLEOTIDE SEQUENCE [LARGE SCALE GENOMIC DNA]</scope>
    <source>
        <strain evidence="2">cv. WT478/WT964</strain>
        <tissue evidence="1">Leaves</tissue>
    </source>
</reference>
<name>A0A7J6V3T4_THATH</name>
<accession>A0A7J6V3T4</accession>
<evidence type="ECO:0000313" key="2">
    <source>
        <dbReference type="Proteomes" id="UP000554482"/>
    </source>
</evidence>
<protein>
    <submittedName>
        <fullName evidence="1">Uncharacterized protein</fullName>
    </submittedName>
</protein>
<evidence type="ECO:0000313" key="1">
    <source>
        <dbReference type="EMBL" id="KAF5179724.1"/>
    </source>
</evidence>
<dbReference type="AlphaFoldDB" id="A0A7J6V3T4"/>
<proteinExistence type="predicted"/>
<dbReference type="Proteomes" id="UP000554482">
    <property type="component" value="Unassembled WGS sequence"/>
</dbReference>